<dbReference type="RefSeq" id="WP_137665991.1">
    <property type="nucleotide sequence ID" value="NZ_BJCE01000001.1"/>
</dbReference>
<keyword evidence="2" id="KW-1185">Reference proteome</keyword>
<comment type="caution">
    <text evidence="1">The sequence shown here is derived from an EMBL/GenBank/DDBJ whole genome shotgun (WGS) entry which is preliminary data.</text>
</comment>
<proteinExistence type="predicted"/>
<dbReference type="SUPFAM" id="SSF52980">
    <property type="entry name" value="Restriction endonuclease-like"/>
    <property type="match status" value="1"/>
</dbReference>
<dbReference type="InterPro" id="IPR011335">
    <property type="entry name" value="Restrct_endonuc-II-like"/>
</dbReference>
<organism evidence="1 2">
    <name type="scientific">Sphaerospermopsis reniformis</name>
    <dbReference type="NCBI Taxonomy" id="531300"/>
    <lineage>
        <taxon>Bacteria</taxon>
        <taxon>Bacillati</taxon>
        <taxon>Cyanobacteriota</taxon>
        <taxon>Cyanophyceae</taxon>
        <taxon>Nostocales</taxon>
        <taxon>Aphanizomenonaceae</taxon>
        <taxon>Sphaerospermopsis</taxon>
    </lineage>
</organism>
<evidence type="ECO:0000313" key="1">
    <source>
        <dbReference type="EMBL" id="GCL34986.1"/>
    </source>
</evidence>
<name>A0A479ZTM8_9CYAN</name>
<accession>A0A479ZTM8</accession>
<dbReference type="AlphaFoldDB" id="A0A479ZTM8"/>
<dbReference type="EMBL" id="BJCE01000001">
    <property type="protein sequence ID" value="GCL34986.1"/>
    <property type="molecule type" value="Genomic_DNA"/>
</dbReference>
<evidence type="ECO:0000313" key="2">
    <source>
        <dbReference type="Proteomes" id="UP000300142"/>
    </source>
</evidence>
<reference evidence="2" key="1">
    <citation type="submission" date="2019-02" db="EMBL/GenBank/DDBJ databases">
        <title>Draft genome sequence of Sphaerospermopsis reniformis NIES-1949.</title>
        <authorList>
            <person name="Yamaguchi H."/>
            <person name="Suzuki S."/>
            <person name="Kawachi M."/>
        </authorList>
    </citation>
    <scope>NUCLEOTIDE SEQUENCE [LARGE SCALE GENOMIC DNA]</scope>
    <source>
        <strain evidence="2">NIES-1949</strain>
    </source>
</reference>
<protein>
    <recommendedName>
        <fullName evidence="3">Restriction endonuclease type IV Mrr domain-containing protein</fullName>
    </recommendedName>
</protein>
<sequence>MTSDAEYKARITSYNWDDLIKLWSEIKAKKTSNFWDAGKALKYLILRAFQLDGAEVAWPYIVKIQDKIVEQIDGVIYTDSLACLIECKDTSDEVNIEPIAKLRNQLLRRPASAIGSVFSRSGFTEATVTLTGFISPQTILLWGGEEIEYSLTNKCICKFLVKKYRVCVQKCIPNYDITTEIFS</sequence>
<dbReference type="Proteomes" id="UP000300142">
    <property type="component" value="Unassembled WGS sequence"/>
</dbReference>
<evidence type="ECO:0008006" key="3">
    <source>
        <dbReference type="Google" id="ProtNLM"/>
    </source>
</evidence>
<gene>
    <name evidence="1" type="ORF">SR1949_00780</name>
</gene>